<proteinExistence type="predicted"/>
<organism evidence="1 2">
    <name type="scientific">Cyanobium gracile (strain ATCC 27147 / PCC 6307)</name>
    <dbReference type="NCBI Taxonomy" id="292564"/>
    <lineage>
        <taxon>Bacteria</taxon>
        <taxon>Bacillati</taxon>
        <taxon>Cyanobacteriota</taxon>
        <taxon>Cyanophyceae</taxon>
        <taxon>Synechococcales</taxon>
        <taxon>Prochlorococcaceae</taxon>
        <taxon>Cyanobium</taxon>
    </lineage>
</organism>
<reference evidence="2" key="1">
    <citation type="journal article" date="2013" name="Proc. Natl. Acad. Sci. U.S.A.">
        <title>Improving the coverage of the cyanobacterial phylum using diversity-driven genome sequencing.</title>
        <authorList>
            <person name="Shih P.M."/>
            <person name="Wu D."/>
            <person name="Latifi A."/>
            <person name="Axen S.D."/>
            <person name="Fewer D.P."/>
            <person name="Talla E."/>
            <person name="Calteau A."/>
            <person name="Cai F."/>
            <person name="Tandeau de Marsac N."/>
            <person name="Rippka R."/>
            <person name="Herdman M."/>
            <person name="Sivonen K."/>
            <person name="Coursin T."/>
            <person name="Laurent T."/>
            <person name="Goodwin L."/>
            <person name="Nolan M."/>
            <person name="Davenport K.W."/>
            <person name="Han C.S."/>
            <person name="Rubin E.M."/>
            <person name="Eisen J.A."/>
            <person name="Woyke T."/>
            <person name="Gugger M."/>
            <person name="Kerfeld C.A."/>
        </authorList>
    </citation>
    <scope>NUCLEOTIDE SEQUENCE [LARGE SCALE GENOMIC DNA]</scope>
    <source>
        <strain evidence="2">ATCC 27147 / PCC 6307</strain>
    </source>
</reference>
<gene>
    <name evidence="1" type="ordered locus">Cyagr_1978</name>
</gene>
<dbReference type="KEGG" id="cgc:Cyagr_1978"/>
<dbReference type="EMBL" id="CP003495">
    <property type="protein sequence ID" value="AFY29105.1"/>
    <property type="molecule type" value="Genomic_DNA"/>
</dbReference>
<protein>
    <submittedName>
        <fullName evidence="1">Uncharacterized protein</fullName>
    </submittedName>
</protein>
<dbReference type="STRING" id="292564.Cyagr_1978"/>
<accession>K9P7K9</accession>
<evidence type="ECO:0000313" key="1">
    <source>
        <dbReference type="EMBL" id="AFY29105.1"/>
    </source>
</evidence>
<name>K9P7K9_CYAGP</name>
<dbReference type="Proteomes" id="UP000010388">
    <property type="component" value="Chromosome"/>
</dbReference>
<sequence>MAQSLDSRFFLDALACYCPTRKLWLRTRLSTDDPLAVHDGGGERVAIMLEAHLEPPLRPHGSWTLRWGASSGLDVQPPRFRYRRT</sequence>
<dbReference type="AlphaFoldDB" id="K9P7K9"/>
<dbReference type="HOGENOM" id="CLU_2507113_0_0_3"/>
<evidence type="ECO:0000313" key="2">
    <source>
        <dbReference type="Proteomes" id="UP000010388"/>
    </source>
</evidence>